<evidence type="ECO:0000313" key="1">
    <source>
        <dbReference type="EMBL" id="GAA0589399.1"/>
    </source>
</evidence>
<reference evidence="2" key="1">
    <citation type="journal article" date="2019" name="Int. J. Syst. Evol. Microbiol.">
        <title>The Global Catalogue of Microorganisms (GCM) 10K type strain sequencing project: providing services to taxonomists for standard genome sequencing and annotation.</title>
        <authorList>
            <consortium name="The Broad Institute Genomics Platform"/>
            <consortium name="The Broad Institute Genome Sequencing Center for Infectious Disease"/>
            <person name="Wu L."/>
            <person name="Ma J."/>
        </authorList>
    </citation>
    <scope>NUCLEOTIDE SEQUENCE [LARGE SCALE GENOMIC DNA]</scope>
    <source>
        <strain evidence="2">JCM 15115</strain>
    </source>
</reference>
<evidence type="ECO:0000313" key="2">
    <source>
        <dbReference type="Proteomes" id="UP001424441"/>
    </source>
</evidence>
<comment type="caution">
    <text evidence="1">The sequence shown here is derived from an EMBL/GenBank/DDBJ whole genome shotgun (WGS) entry which is preliminary data.</text>
</comment>
<sequence>MTQMASPPGNWKTRYKASDLADHQRLEMTCKKCNRLVYINKAMISSIRGHEQLYLDEVERRARCKAQNCRGTMHMAMVRLDELSGFVGGIA</sequence>
<organism evidence="1 2">
    <name type="scientific">Paenochrobactrum glaciei</name>
    <dbReference type="NCBI Taxonomy" id="486407"/>
    <lineage>
        <taxon>Bacteria</taxon>
        <taxon>Pseudomonadati</taxon>
        <taxon>Pseudomonadota</taxon>
        <taxon>Alphaproteobacteria</taxon>
        <taxon>Hyphomicrobiales</taxon>
        <taxon>Brucellaceae</taxon>
        <taxon>Paenochrobactrum</taxon>
    </lineage>
</organism>
<protein>
    <submittedName>
        <fullName evidence="1">Uncharacterized protein</fullName>
    </submittedName>
</protein>
<keyword evidence="2" id="KW-1185">Reference proteome</keyword>
<dbReference type="Proteomes" id="UP001424441">
    <property type="component" value="Unassembled WGS sequence"/>
</dbReference>
<name>A0ABP3QI97_9HYPH</name>
<gene>
    <name evidence="1" type="ORF">GCM10008943_00520</name>
</gene>
<accession>A0ABP3QI97</accession>
<dbReference type="EMBL" id="BAAADE010000001">
    <property type="protein sequence ID" value="GAA0589399.1"/>
    <property type="molecule type" value="Genomic_DNA"/>
</dbReference>
<proteinExistence type="predicted"/>